<keyword evidence="4" id="KW-1185">Reference proteome</keyword>
<dbReference type="AlphaFoldDB" id="A0A518HMY9"/>
<accession>A0A518HMY9</accession>
<evidence type="ECO:0000259" key="2">
    <source>
        <dbReference type="Pfam" id="PF05943"/>
    </source>
</evidence>
<protein>
    <recommendedName>
        <fullName evidence="2">TssC1 N-terminal domain-containing protein</fullName>
    </recommendedName>
</protein>
<feature type="region of interest" description="Disordered" evidence="1">
    <location>
        <begin position="133"/>
        <end position="162"/>
    </location>
</feature>
<evidence type="ECO:0000313" key="3">
    <source>
        <dbReference type="EMBL" id="QDV42190.1"/>
    </source>
</evidence>
<dbReference type="InterPro" id="IPR008312">
    <property type="entry name" value="T6SS_TssB1"/>
</dbReference>
<dbReference type="KEGG" id="snep:Enr13x_20330"/>
<dbReference type="OrthoDB" id="9764000at2"/>
<dbReference type="EMBL" id="CP037423">
    <property type="protein sequence ID" value="QDV42190.1"/>
    <property type="molecule type" value="Genomic_DNA"/>
</dbReference>
<proteinExistence type="predicted"/>
<dbReference type="RefSeq" id="WP_145385859.1">
    <property type="nucleotide sequence ID" value="NZ_CP037423.1"/>
</dbReference>
<feature type="domain" description="TssC1 N-terminal" evidence="2">
    <location>
        <begin position="207"/>
        <end position="499"/>
    </location>
</feature>
<name>A0A518HMY9_9BACT</name>
<sequence length="511" mass="55924">MSNSFESSFQFGNVGSARPLDPQQPMRIVVMGNFSGRAGVAGSPAEKKFQRVDIDNFEDVLEKIAPTAAVRLSDHRDGVIEIGIGELDDFHPDSLYRNVPIFHELRQLRKRLMDPKSFSDAVAELSEALSLRTAKESEAAEQEASAATDPKPVADDESDSDTLDRVLGQSAKSVDTTNPRSPQLDIQGLINQIVAPYIEPKPDPRQDEYIAHADAAIAGQMRTILHDRSFQALESAWLGLNFLVSQVAQSEEVQVFLWDVTKSELLEAGESSSEQLEDSVLFRRLVTDREQVPFSLLVCNETFSHELNDLILLTRLGAIGANSGGPVLAGASPELVGCQAWTDEIPKPTAEPSRQEADWQSIRKSAAARWIGLSGPRFLLRLPYGASTSSVDAFDFEEIDDPISDHESLLWGTSSLFVATLLATSFLESGWEMTPGDLQEIGDLPALTYKDEDGEVHLKACAEVFLSERVAEQVLDQGVMPLMSFKNRNAARVLRVQSVSSPASALAGPWS</sequence>
<dbReference type="Pfam" id="PF05943">
    <property type="entry name" value="VipB"/>
    <property type="match status" value="1"/>
</dbReference>
<dbReference type="Pfam" id="PF05591">
    <property type="entry name" value="T6SS_VipA"/>
    <property type="match status" value="1"/>
</dbReference>
<reference evidence="3 4" key="1">
    <citation type="submission" date="2019-03" db="EMBL/GenBank/DDBJ databases">
        <title>Deep-cultivation of Planctomycetes and their phenomic and genomic characterization uncovers novel biology.</title>
        <authorList>
            <person name="Wiegand S."/>
            <person name="Jogler M."/>
            <person name="Boedeker C."/>
            <person name="Pinto D."/>
            <person name="Vollmers J."/>
            <person name="Rivas-Marin E."/>
            <person name="Kohn T."/>
            <person name="Peeters S.H."/>
            <person name="Heuer A."/>
            <person name="Rast P."/>
            <person name="Oberbeckmann S."/>
            <person name="Bunk B."/>
            <person name="Jeske O."/>
            <person name="Meyerdierks A."/>
            <person name="Storesund J.E."/>
            <person name="Kallscheuer N."/>
            <person name="Luecker S."/>
            <person name="Lage O.M."/>
            <person name="Pohl T."/>
            <person name="Merkel B.J."/>
            <person name="Hornburger P."/>
            <person name="Mueller R.-W."/>
            <person name="Bruemmer F."/>
            <person name="Labrenz M."/>
            <person name="Spormann A.M."/>
            <person name="Op den Camp H."/>
            <person name="Overmann J."/>
            <person name="Amann R."/>
            <person name="Jetten M.S.M."/>
            <person name="Mascher T."/>
            <person name="Medema M.H."/>
            <person name="Devos D.P."/>
            <person name="Kaster A.-K."/>
            <person name="Ovreas L."/>
            <person name="Rohde M."/>
            <person name="Galperin M.Y."/>
            <person name="Jogler C."/>
        </authorList>
    </citation>
    <scope>NUCLEOTIDE SEQUENCE [LARGE SCALE GENOMIC DNA]</scope>
    <source>
        <strain evidence="3 4">Enr13</strain>
    </source>
</reference>
<dbReference type="PANTHER" id="PTHR35565:SF1">
    <property type="entry name" value="TYPE VI SECRETION SYSTEM CONTRACTILE SHEATH LARGE SUBUNIT"/>
    <property type="match status" value="1"/>
</dbReference>
<dbReference type="InterPro" id="IPR010269">
    <property type="entry name" value="T6SS_TssC-like"/>
</dbReference>
<gene>
    <name evidence="3" type="ORF">Enr13x_20330</name>
</gene>
<evidence type="ECO:0000313" key="4">
    <source>
        <dbReference type="Proteomes" id="UP000319004"/>
    </source>
</evidence>
<dbReference type="InterPro" id="IPR044031">
    <property type="entry name" value="TssC1_N"/>
</dbReference>
<organism evidence="3 4">
    <name type="scientific">Stieleria neptunia</name>
    <dbReference type="NCBI Taxonomy" id="2527979"/>
    <lineage>
        <taxon>Bacteria</taxon>
        <taxon>Pseudomonadati</taxon>
        <taxon>Planctomycetota</taxon>
        <taxon>Planctomycetia</taxon>
        <taxon>Pirellulales</taxon>
        <taxon>Pirellulaceae</taxon>
        <taxon>Stieleria</taxon>
    </lineage>
</organism>
<dbReference type="PANTHER" id="PTHR35565">
    <property type="entry name" value="CYTOPLASMIC PROTEIN-RELATED"/>
    <property type="match status" value="1"/>
</dbReference>
<evidence type="ECO:0000256" key="1">
    <source>
        <dbReference type="SAM" id="MobiDB-lite"/>
    </source>
</evidence>
<dbReference type="Proteomes" id="UP000319004">
    <property type="component" value="Chromosome"/>
</dbReference>